<keyword evidence="4" id="KW-1185">Reference proteome</keyword>
<comment type="caution">
    <text evidence="3">The sequence shown here is derived from an EMBL/GenBank/DDBJ whole genome shotgun (WGS) entry which is preliminary data.</text>
</comment>
<dbReference type="AlphaFoldDB" id="A0A8H5H445"/>
<dbReference type="OrthoDB" id="3062767at2759"/>
<gene>
    <name evidence="3" type="ORF">D9615_008638</name>
</gene>
<dbReference type="GO" id="GO:0006397">
    <property type="term" value="P:mRNA processing"/>
    <property type="evidence" value="ECO:0007669"/>
    <property type="project" value="UniProtKB-KW"/>
</dbReference>
<evidence type="ECO:0000256" key="1">
    <source>
        <dbReference type="ARBA" id="ARBA00022664"/>
    </source>
</evidence>
<name>A0A8H5H445_9AGAR</name>
<accession>A0A8H5H445</accession>
<feature type="region of interest" description="Disordered" evidence="2">
    <location>
        <begin position="1"/>
        <end position="28"/>
    </location>
</feature>
<dbReference type="GO" id="GO:0003676">
    <property type="term" value="F:nucleic acid binding"/>
    <property type="evidence" value="ECO:0007669"/>
    <property type="project" value="InterPro"/>
</dbReference>
<evidence type="ECO:0008006" key="5">
    <source>
        <dbReference type="Google" id="ProtNLM"/>
    </source>
</evidence>
<dbReference type="GO" id="GO:0008270">
    <property type="term" value="F:zinc ion binding"/>
    <property type="evidence" value="ECO:0007669"/>
    <property type="project" value="InterPro"/>
</dbReference>
<feature type="compositionally biased region" description="Low complexity" evidence="2">
    <location>
        <begin position="557"/>
        <end position="569"/>
    </location>
</feature>
<protein>
    <recommendedName>
        <fullName evidence="5">Nucleic-acid-binding protein from transposon X-element</fullName>
    </recommendedName>
</protein>
<keyword evidence="1" id="KW-0507">mRNA processing</keyword>
<organism evidence="3 4">
    <name type="scientific">Tricholomella constricta</name>
    <dbReference type="NCBI Taxonomy" id="117010"/>
    <lineage>
        <taxon>Eukaryota</taxon>
        <taxon>Fungi</taxon>
        <taxon>Dikarya</taxon>
        <taxon>Basidiomycota</taxon>
        <taxon>Agaricomycotina</taxon>
        <taxon>Agaricomycetes</taxon>
        <taxon>Agaricomycetidae</taxon>
        <taxon>Agaricales</taxon>
        <taxon>Tricholomatineae</taxon>
        <taxon>Lyophyllaceae</taxon>
        <taxon>Tricholomella</taxon>
    </lineage>
</organism>
<dbReference type="SUPFAM" id="SSF57756">
    <property type="entry name" value="Retrovirus zinc finger-like domains"/>
    <property type="match status" value="1"/>
</dbReference>
<sequence length="605" mass="65453">MLPGMAFNARPPPKPNASGPNLAGTPVPSRHLQTRADISALMIGENGPVKTAREARRWLDLKGWVLSGDTYDRAKLVRVLMTAALNFTNKSTESRTDAKHAVLAVAFLLEDDITDSISDALADAVAAKTLSRLESATDKLTSSAAFSSATDTQQAETTLALKTVSTQLADVTTSLNLLAAKMSTSIAPPPPSQPTWASVAGTEPRPSPPPQLPTTTFNPSAPDQHTRLQQRLLRAARTILIEANPVDDLAPTDRSPTGNYLLREAMNKDLAGIDTSLAANGYITDEGDSTPEPGTKTLIRGISSLDRGAYLFEMDSAESAHRFRQYANDAHLGLLKPHLGSSAKVKAKAHNLIFRFVPCGGIFDPSLEEHRDSIEFDNDLSPKSIVSATWLKRIDRRSPKQNVASLKVVCANAEDANRLLQGRIFVKGHVVAVRKDLREPIRCNKCQLYGHVRNTCKSPERCASCASAEHPTTGCPTNFTPRCVSCGTDSSHSSSSRSCPTFKKLCDDLETRFPENSMPFFPTGEAWTWTAAPTKLSNVTPIHRPRVEHGLPPKPAPQAALAHPAAEPAQRPRRQGTLDEFVVPTAVGSQKGRRRRANSTPSPSQ</sequence>
<feature type="region of interest" description="Disordered" evidence="2">
    <location>
        <begin position="184"/>
        <end position="223"/>
    </location>
</feature>
<evidence type="ECO:0000313" key="4">
    <source>
        <dbReference type="Proteomes" id="UP000565441"/>
    </source>
</evidence>
<feature type="region of interest" description="Disordered" evidence="2">
    <location>
        <begin position="544"/>
        <end position="605"/>
    </location>
</feature>
<dbReference type="EMBL" id="JAACJP010000028">
    <property type="protein sequence ID" value="KAF5376429.1"/>
    <property type="molecule type" value="Genomic_DNA"/>
</dbReference>
<proteinExistence type="predicted"/>
<reference evidence="3 4" key="1">
    <citation type="journal article" date="2020" name="ISME J.">
        <title>Uncovering the hidden diversity of litter-decomposition mechanisms in mushroom-forming fungi.</title>
        <authorList>
            <person name="Floudas D."/>
            <person name="Bentzer J."/>
            <person name="Ahren D."/>
            <person name="Johansson T."/>
            <person name="Persson P."/>
            <person name="Tunlid A."/>
        </authorList>
    </citation>
    <scope>NUCLEOTIDE SEQUENCE [LARGE SCALE GENOMIC DNA]</scope>
    <source>
        <strain evidence="3 4">CBS 661.87</strain>
    </source>
</reference>
<evidence type="ECO:0000313" key="3">
    <source>
        <dbReference type="EMBL" id="KAF5376429.1"/>
    </source>
</evidence>
<dbReference type="InterPro" id="IPR036875">
    <property type="entry name" value="Znf_CCHC_sf"/>
</dbReference>
<dbReference type="Proteomes" id="UP000565441">
    <property type="component" value="Unassembled WGS sequence"/>
</dbReference>
<evidence type="ECO:0000256" key="2">
    <source>
        <dbReference type="SAM" id="MobiDB-lite"/>
    </source>
</evidence>